<dbReference type="PROSITE" id="PS51078">
    <property type="entry name" value="ICLR_ED"/>
    <property type="match status" value="1"/>
</dbReference>
<dbReference type="RefSeq" id="WP_090219302.1">
    <property type="nucleotide sequence ID" value="NZ_CANLDO010000005.1"/>
</dbReference>
<dbReference type="SUPFAM" id="SSF55781">
    <property type="entry name" value="GAF domain-like"/>
    <property type="match status" value="1"/>
</dbReference>
<organism evidence="6 7">
    <name type="scientific">Epibacterium ulvae</name>
    <dbReference type="NCBI Taxonomy" id="1156985"/>
    <lineage>
        <taxon>Bacteria</taxon>
        <taxon>Pseudomonadati</taxon>
        <taxon>Pseudomonadota</taxon>
        <taxon>Alphaproteobacteria</taxon>
        <taxon>Rhodobacterales</taxon>
        <taxon>Roseobacteraceae</taxon>
        <taxon>Epibacterium</taxon>
    </lineage>
</organism>
<protein>
    <submittedName>
        <fullName evidence="6">Transcriptional regulator, IclR family</fullName>
    </submittedName>
</protein>
<keyword evidence="7" id="KW-1185">Reference proteome</keyword>
<dbReference type="Pfam" id="PF01614">
    <property type="entry name" value="IclR_C"/>
    <property type="match status" value="1"/>
</dbReference>
<dbReference type="GO" id="GO:0003677">
    <property type="term" value="F:DNA binding"/>
    <property type="evidence" value="ECO:0007669"/>
    <property type="project" value="UniProtKB-KW"/>
</dbReference>
<dbReference type="EMBL" id="FMWG01000007">
    <property type="protein sequence ID" value="SCZ67463.1"/>
    <property type="molecule type" value="Genomic_DNA"/>
</dbReference>
<dbReference type="OrthoDB" id="6057486at2"/>
<dbReference type="InterPro" id="IPR036390">
    <property type="entry name" value="WH_DNA-bd_sf"/>
</dbReference>
<evidence type="ECO:0000259" key="5">
    <source>
        <dbReference type="PROSITE" id="PS51078"/>
    </source>
</evidence>
<dbReference type="PANTHER" id="PTHR30136:SF24">
    <property type="entry name" value="HTH-TYPE TRANSCRIPTIONAL REPRESSOR ALLR"/>
    <property type="match status" value="1"/>
</dbReference>
<evidence type="ECO:0000313" key="7">
    <source>
        <dbReference type="Proteomes" id="UP000198767"/>
    </source>
</evidence>
<dbReference type="InterPro" id="IPR036388">
    <property type="entry name" value="WH-like_DNA-bd_sf"/>
</dbReference>
<accession>A0A1G5R071</accession>
<dbReference type="AlphaFoldDB" id="A0A1G5R071"/>
<dbReference type="InterPro" id="IPR005471">
    <property type="entry name" value="Tscrpt_reg_IclR_N"/>
</dbReference>
<dbReference type="Gene3D" id="1.10.10.10">
    <property type="entry name" value="Winged helix-like DNA-binding domain superfamily/Winged helix DNA-binding domain"/>
    <property type="match status" value="1"/>
</dbReference>
<proteinExistence type="predicted"/>
<keyword evidence="3" id="KW-0804">Transcription</keyword>
<dbReference type="InterPro" id="IPR011991">
    <property type="entry name" value="ArsR-like_HTH"/>
</dbReference>
<dbReference type="PROSITE" id="PS51077">
    <property type="entry name" value="HTH_ICLR"/>
    <property type="match status" value="1"/>
</dbReference>
<dbReference type="InterPro" id="IPR014757">
    <property type="entry name" value="Tscrpt_reg_IclR_C"/>
</dbReference>
<dbReference type="InterPro" id="IPR050707">
    <property type="entry name" value="HTH_MetabolicPath_Reg"/>
</dbReference>
<evidence type="ECO:0000256" key="3">
    <source>
        <dbReference type="ARBA" id="ARBA00023163"/>
    </source>
</evidence>
<dbReference type="CDD" id="cd00090">
    <property type="entry name" value="HTH_ARSR"/>
    <property type="match status" value="1"/>
</dbReference>
<feature type="domain" description="HTH iclR-type" evidence="4">
    <location>
        <begin position="7"/>
        <end position="69"/>
    </location>
</feature>
<evidence type="ECO:0000256" key="2">
    <source>
        <dbReference type="ARBA" id="ARBA00023125"/>
    </source>
</evidence>
<keyword evidence="1" id="KW-0805">Transcription regulation</keyword>
<dbReference type="Proteomes" id="UP000198767">
    <property type="component" value="Unassembled WGS sequence"/>
</dbReference>
<name>A0A1G5R071_9RHOB</name>
<dbReference type="STRING" id="1156985.SAMN04488118_10758"/>
<keyword evidence="2" id="KW-0238">DNA-binding</keyword>
<feature type="domain" description="IclR-ED" evidence="5">
    <location>
        <begin position="70"/>
        <end position="252"/>
    </location>
</feature>
<dbReference type="Gene3D" id="3.30.450.40">
    <property type="match status" value="1"/>
</dbReference>
<evidence type="ECO:0000313" key="6">
    <source>
        <dbReference type="EMBL" id="SCZ67463.1"/>
    </source>
</evidence>
<dbReference type="GO" id="GO:0003700">
    <property type="term" value="F:DNA-binding transcription factor activity"/>
    <property type="evidence" value="ECO:0007669"/>
    <property type="project" value="TreeGrafter"/>
</dbReference>
<dbReference type="GO" id="GO:0045892">
    <property type="term" value="P:negative regulation of DNA-templated transcription"/>
    <property type="evidence" value="ECO:0007669"/>
    <property type="project" value="TreeGrafter"/>
</dbReference>
<dbReference type="InterPro" id="IPR029016">
    <property type="entry name" value="GAF-like_dom_sf"/>
</dbReference>
<dbReference type="Pfam" id="PF09339">
    <property type="entry name" value="HTH_IclR"/>
    <property type="match status" value="1"/>
</dbReference>
<dbReference type="SUPFAM" id="SSF46785">
    <property type="entry name" value="Winged helix' DNA-binding domain"/>
    <property type="match status" value="1"/>
</dbReference>
<evidence type="ECO:0000259" key="4">
    <source>
        <dbReference type="PROSITE" id="PS51077"/>
    </source>
</evidence>
<gene>
    <name evidence="6" type="ORF">SAMN04488118_10758</name>
</gene>
<reference evidence="6 7" key="1">
    <citation type="submission" date="2016-10" db="EMBL/GenBank/DDBJ databases">
        <authorList>
            <person name="de Groot N.N."/>
        </authorList>
    </citation>
    <scope>NUCLEOTIDE SEQUENCE [LARGE SCALE GENOMIC DNA]</scope>
    <source>
        <strain evidence="6 7">U95</strain>
    </source>
</reference>
<dbReference type="SMART" id="SM00346">
    <property type="entry name" value="HTH_ICLR"/>
    <property type="match status" value="1"/>
</dbReference>
<evidence type="ECO:0000256" key="1">
    <source>
        <dbReference type="ARBA" id="ARBA00023015"/>
    </source>
</evidence>
<sequence length="255" mass="28124">MVRDVQSSIVEKSVRVVDLLAQAPNKMNQLEIMKASGLSKSSVYRILSILVGQGLVQFDEREKLYSVGPKLISWARAAWQKTDLNLIEDQDLASLSGATGFNVAVSVLSDANITFIRTHIPKPYKFAIKVGGQSELHCTAAGKVFLAYMTDTEQAAYYEAAKLEKFTESTITDEDALRDEVGVVRKQGYAFSNREEFWQIRGIAAPILDYDDRILAAISLWSPTHYVSAEGLVALAPKLMDAAAEISARFGRLLS</sequence>
<dbReference type="PANTHER" id="PTHR30136">
    <property type="entry name" value="HELIX-TURN-HELIX TRANSCRIPTIONAL REGULATOR, ICLR FAMILY"/>
    <property type="match status" value="1"/>
</dbReference>